<keyword evidence="2" id="KW-0813">Transport</keyword>
<dbReference type="RefSeq" id="WP_079576563.1">
    <property type="nucleotide sequence ID" value="NZ_FUZQ01000008.1"/>
</dbReference>
<dbReference type="GO" id="GO:0005886">
    <property type="term" value="C:plasma membrane"/>
    <property type="evidence" value="ECO:0007669"/>
    <property type="project" value="UniProtKB-SubCell"/>
</dbReference>
<evidence type="ECO:0000256" key="10">
    <source>
        <dbReference type="SAM" id="MobiDB-lite"/>
    </source>
</evidence>
<name>A0A1T5LZS2_9MICO</name>
<evidence type="ECO:0000256" key="11">
    <source>
        <dbReference type="SAM" id="Phobius"/>
    </source>
</evidence>
<keyword evidence="14" id="KW-1185">Reference proteome</keyword>
<feature type="region of interest" description="Disordered" evidence="10">
    <location>
        <begin position="174"/>
        <end position="216"/>
    </location>
</feature>
<reference evidence="13 14" key="1">
    <citation type="submission" date="2017-02" db="EMBL/GenBank/DDBJ databases">
        <authorList>
            <person name="Peterson S.W."/>
        </authorList>
    </citation>
    <scope>NUCLEOTIDE SEQUENCE [LARGE SCALE GENOMIC DNA]</scope>
    <source>
        <strain evidence="13 14">DSM 21481</strain>
    </source>
</reference>
<dbReference type="Pfam" id="PF02653">
    <property type="entry name" value="BPD_transp_2"/>
    <property type="match status" value="1"/>
</dbReference>
<keyword evidence="8 11" id="KW-0472">Membrane</keyword>
<dbReference type="CDD" id="cd06582">
    <property type="entry name" value="TM_PBP1_LivH_like"/>
    <property type="match status" value="1"/>
</dbReference>
<feature type="transmembrane region" description="Helical" evidence="11">
    <location>
        <begin position="487"/>
        <end position="506"/>
    </location>
</feature>
<evidence type="ECO:0000256" key="3">
    <source>
        <dbReference type="ARBA" id="ARBA00022475"/>
    </source>
</evidence>
<evidence type="ECO:0000256" key="1">
    <source>
        <dbReference type="ARBA" id="ARBA00004651"/>
    </source>
</evidence>
<keyword evidence="3" id="KW-1003">Cell membrane</keyword>
<comment type="subcellular location">
    <subcellularLocation>
        <location evidence="1">Cell membrane</location>
        <topology evidence="1">Multi-pass membrane protein</topology>
    </subcellularLocation>
</comment>
<evidence type="ECO:0000256" key="12">
    <source>
        <dbReference type="SAM" id="SignalP"/>
    </source>
</evidence>
<evidence type="ECO:0000256" key="4">
    <source>
        <dbReference type="ARBA" id="ARBA00022519"/>
    </source>
</evidence>
<dbReference type="GO" id="GO:0042941">
    <property type="term" value="P:D-alanine transmembrane transport"/>
    <property type="evidence" value="ECO:0007669"/>
    <property type="project" value="TreeGrafter"/>
</dbReference>
<feature type="transmembrane region" description="Helical" evidence="11">
    <location>
        <begin position="317"/>
        <end position="339"/>
    </location>
</feature>
<dbReference type="GO" id="GO:1903806">
    <property type="term" value="P:L-isoleucine import across plasma membrane"/>
    <property type="evidence" value="ECO:0007669"/>
    <property type="project" value="TreeGrafter"/>
</dbReference>
<feature type="transmembrane region" description="Helical" evidence="11">
    <location>
        <begin position="234"/>
        <end position="252"/>
    </location>
</feature>
<dbReference type="GO" id="GO:0005304">
    <property type="term" value="F:L-valine transmembrane transporter activity"/>
    <property type="evidence" value="ECO:0007669"/>
    <property type="project" value="TreeGrafter"/>
</dbReference>
<keyword evidence="5 11" id="KW-0812">Transmembrane</keyword>
<evidence type="ECO:0000256" key="5">
    <source>
        <dbReference type="ARBA" id="ARBA00022692"/>
    </source>
</evidence>
<feature type="signal peptide" evidence="12">
    <location>
        <begin position="1"/>
        <end position="35"/>
    </location>
</feature>
<accession>A0A1T5LZS2</accession>
<feature type="transmembrane region" description="Helical" evidence="11">
    <location>
        <begin position="415"/>
        <end position="434"/>
    </location>
</feature>
<feature type="transmembrane region" description="Helical" evidence="11">
    <location>
        <begin position="283"/>
        <end position="305"/>
    </location>
</feature>
<keyword evidence="7 11" id="KW-1133">Transmembrane helix</keyword>
<organism evidence="13 14">
    <name type="scientific">Krasilnikoviella flava</name>
    <dbReference type="NCBI Taxonomy" id="526729"/>
    <lineage>
        <taxon>Bacteria</taxon>
        <taxon>Bacillati</taxon>
        <taxon>Actinomycetota</taxon>
        <taxon>Actinomycetes</taxon>
        <taxon>Micrococcales</taxon>
        <taxon>Promicromonosporaceae</taxon>
        <taxon>Krasilnikoviella</taxon>
    </lineage>
</organism>
<keyword evidence="4" id="KW-0997">Cell inner membrane</keyword>
<keyword evidence="6" id="KW-0029">Amino-acid transport</keyword>
<dbReference type="EMBL" id="FUZQ01000008">
    <property type="protein sequence ID" value="SKC81491.1"/>
    <property type="molecule type" value="Genomic_DNA"/>
</dbReference>
<protein>
    <submittedName>
        <fullName evidence="13">Branched-chain amino acid transport system permease protein</fullName>
    </submittedName>
</protein>
<dbReference type="InterPro" id="IPR052157">
    <property type="entry name" value="BCAA_transport_permease"/>
</dbReference>
<dbReference type="STRING" id="526729.SAMN04324258_4240"/>
<dbReference type="GO" id="GO:0015808">
    <property type="term" value="P:L-alanine transport"/>
    <property type="evidence" value="ECO:0007669"/>
    <property type="project" value="TreeGrafter"/>
</dbReference>
<feature type="chain" id="PRO_5012640135" evidence="12">
    <location>
        <begin position="36"/>
        <end position="515"/>
    </location>
</feature>
<gene>
    <name evidence="13" type="ORF">SAMN04324258_4240</name>
</gene>
<sequence length="515" mass="52616">MTTDRPNRGIALRRTVAALAIALAPAVLASPPAQATPGADTTAAHTHSAVTSTSTSTALSTATGTAGRVATDVATDCKPDDSTACVAVVVMNDAGDRIADAEVTITGPGGFEETVTTTADAPVSVAVTEVGRYTLTLDPASLPADEQLPPGAPTELQVPAQTGGTGRAAFRVGGEAAATESPTGEATTTAPGDDATDSGAGTTTEGDAVGTAPEGDASERAFSWGQVWQQFGSGIRFGLLLALASIGLNLVFGTTGMSNFAHGEQFALGAALGFIAINQMGMSIWVGGLLTIAVCALTGVAQDAAIWRPLRRRGTPVMQLMIVSIGLSITLQYVIQLLIGGGSERILSANPRPLTLLGITLSTTSWISMAVALVCLIGFALFLTRTRLGRATRAVSDNPALASATGIDPDKVVRVVWILATAFAALAGLMWGISFGSFNWQLGVQLLLLMFAAVTLGGLGTAFGALVGSILIGLVVELSNLVIQSDLRYASALVILILVLLIRPQGILGRRERIG</sequence>
<evidence type="ECO:0000313" key="14">
    <source>
        <dbReference type="Proteomes" id="UP000189777"/>
    </source>
</evidence>
<dbReference type="Proteomes" id="UP000189777">
    <property type="component" value="Unassembled WGS sequence"/>
</dbReference>
<comment type="similarity">
    <text evidence="9">Belongs to the binding-protein-dependent transport system permease family. LivHM subfamily.</text>
</comment>
<dbReference type="GO" id="GO:0015190">
    <property type="term" value="F:L-leucine transmembrane transporter activity"/>
    <property type="evidence" value="ECO:0007669"/>
    <property type="project" value="TreeGrafter"/>
</dbReference>
<dbReference type="InterPro" id="IPR001851">
    <property type="entry name" value="ABC_transp_permease"/>
</dbReference>
<dbReference type="GO" id="GO:0015188">
    <property type="term" value="F:L-isoleucine transmembrane transporter activity"/>
    <property type="evidence" value="ECO:0007669"/>
    <property type="project" value="TreeGrafter"/>
</dbReference>
<feature type="transmembrane region" description="Helical" evidence="11">
    <location>
        <begin position="359"/>
        <end position="383"/>
    </location>
</feature>
<dbReference type="AlphaFoldDB" id="A0A1T5LZS2"/>
<evidence type="ECO:0000256" key="2">
    <source>
        <dbReference type="ARBA" id="ARBA00022448"/>
    </source>
</evidence>
<dbReference type="OrthoDB" id="9807115at2"/>
<evidence type="ECO:0000256" key="8">
    <source>
        <dbReference type="ARBA" id="ARBA00023136"/>
    </source>
</evidence>
<dbReference type="PANTHER" id="PTHR11795">
    <property type="entry name" value="BRANCHED-CHAIN AMINO ACID TRANSPORT SYSTEM PERMEASE PROTEIN LIVH"/>
    <property type="match status" value="1"/>
</dbReference>
<dbReference type="InterPro" id="IPR006311">
    <property type="entry name" value="TAT_signal"/>
</dbReference>
<feature type="region of interest" description="Disordered" evidence="10">
    <location>
        <begin position="32"/>
        <end position="64"/>
    </location>
</feature>
<evidence type="ECO:0000256" key="6">
    <source>
        <dbReference type="ARBA" id="ARBA00022970"/>
    </source>
</evidence>
<feature type="compositionally biased region" description="Low complexity" evidence="10">
    <location>
        <begin position="174"/>
        <end position="208"/>
    </location>
</feature>
<dbReference type="GO" id="GO:0015192">
    <property type="term" value="F:L-phenylalanine transmembrane transporter activity"/>
    <property type="evidence" value="ECO:0007669"/>
    <property type="project" value="TreeGrafter"/>
</dbReference>
<keyword evidence="12" id="KW-0732">Signal</keyword>
<evidence type="ECO:0000313" key="13">
    <source>
        <dbReference type="EMBL" id="SKC81491.1"/>
    </source>
</evidence>
<dbReference type="PROSITE" id="PS51318">
    <property type="entry name" value="TAT"/>
    <property type="match status" value="1"/>
</dbReference>
<proteinExistence type="inferred from homology"/>
<feature type="transmembrane region" description="Helical" evidence="11">
    <location>
        <begin position="446"/>
        <end position="475"/>
    </location>
</feature>
<dbReference type="PANTHER" id="PTHR11795:SF371">
    <property type="entry name" value="HIGH-AFFINITY BRANCHED-CHAIN AMINO ACID TRANSPORT SYSTEM PERMEASE PROTEIN LIVH"/>
    <property type="match status" value="1"/>
</dbReference>
<evidence type="ECO:0000256" key="7">
    <source>
        <dbReference type="ARBA" id="ARBA00022989"/>
    </source>
</evidence>
<evidence type="ECO:0000256" key="9">
    <source>
        <dbReference type="ARBA" id="ARBA00037998"/>
    </source>
</evidence>